<dbReference type="Gene3D" id="1.20.1280.50">
    <property type="match status" value="1"/>
</dbReference>
<evidence type="ECO:0008006" key="4">
    <source>
        <dbReference type="Google" id="ProtNLM"/>
    </source>
</evidence>
<evidence type="ECO:0000256" key="1">
    <source>
        <dbReference type="SAM" id="Coils"/>
    </source>
</evidence>
<dbReference type="InterPro" id="IPR036047">
    <property type="entry name" value="F-box-like_dom_sf"/>
</dbReference>
<evidence type="ECO:0000313" key="2">
    <source>
        <dbReference type="EMBL" id="KAJ7609114.1"/>
    </source>
</evidence>
<comment type="caution">
    <text evidence="2">The sequence shown here is derived from an EMBL/GenBank/DDBJ whole genome shotgun (WGS) entry which is preliminary data.</text>
</comment>
<reference evidence="2" key="1">
    <citation type="submission" date="2023-03" db="EMBL/GenBank/DDBJ databases">
        <title>Massive genome expansion in bonnet fungi (Mycena s.s.) driven by repeated elements and novel gene families across ecological guilds.</title>
        <authorList>
            <consortium name="Lawrence Berkeley National Laboratory"/>
            <person name="Harder C.B."/>
            <person name="Miyauchi S."/>
            <person name="Viragh M."/>
            <person name="Kuo A."/>
            <person name="Thoen E."/>
            <person name="Andreopoulos B."/>
            <person name="Lu D."/>
            <person name="Skrede I."/>
            <person name="Drula E."/>
            <person name="Henrissat B."/>
            <person name="Morin E."/>
            <person name="Kohler A."/>
            <person name="Barry K."/>
            <person name="LaButti K."/>
            <person name="Morin E."/>
            <person name="Salamov A."/>
            <person name="Lipzen A."/>
            <person name="Mereny Z."/>
            <person name="Hegedus B."/>
            <person name="Baldrian P."/>
            <person name="Stursova M."/>
            <person name="Weitz H."/>
            <person name="Taylor A."/>
            <person name="Grigoriev I.V."/>
            <person name="Nagy L.G."/>
            <person name="Martin F."/>
            <person name="Kauserud H."/>
        </authorList>
    </citation>
    <scope>NUCLEOTIDE SEQUENCE</scope>
    <source>
        <strain evidence="2">9284</strain>
    </source>
</reference>
<accession>A0AAD7B3S9</accession>
<name>A0AAD7B3S9_9AGAR</name>
<dbReference type="Proteomes" id="UP001221142">
    <property type="component" value="Unassembled WGS sequence"/>
</dbReference>
<evidence type="ECO:0000313" key="3">
    <source>
        <dbReference type="Proteomes" id="UP001221142"/>
    </source>
</evidence>
<feature type="coiled-coil region" evidence="1">
    <location>
        <begin position="56"/>
        <end position="90"/>
    </location>
</feature>
<keyword evidence="1" id="KW-0175">Coiled coil</keyword>
<dbReference type="SUPFAM" id="SSF81383">
    <property type="entry name" value="F-box domain"/>
    <property type="match status" value="1"/>
</dbReference>
<proteinExistence type="predicted"/>
<keyword evidence="3" id="KW-1185">Reference proteome</keyword>
<protein>
    <recommendedName>
        <fullName evidence="4">F-box domain-containing protein</fullName>
    </recommendedName>
</protein>
<organism evidence="2 3">
    <name type="scientific">Roridomyces roridus</name>
    <dbReference type="NCBI Taxonomy" id="1738132"/>
    <lineage>
        <taxon>Eukaryota</taxon>
        <taxon>Fungi</taxon>
        <taxon>Dikarya</taxon>
        <taxon>Basidiomycota</taxon>
        <taxon>Agaricomycotina</taxon>
        <taxon>Agaricomycetes</taxon>
        <taxon>Agaricomycetidae</taxon>
        <taxon>Agaricales</taxon>
        <taxon>Marasmiineae</taxon>
        <taxon>Mycenaceae</taxon>
        <taxon>Roridomyces</taxon>
    </lineage>
</organism>
<sequence length="519" mass="58026">MASRCPTCGASANPRSEKLDLTIPAAGPQTIARYLQLMDTNEPPAAAELAYAQAVVSNTAADLAGLDEEIARLKTRLNQLEDEHSVLAISRQRSLPIVSPLRRMPPEILSEIFLWTLPSPADLAPGLPMLKTRWLLSQVSRRWREVALSTPSLWSLVSVSGRRKADPLPMIQAQVQRARSLKIHFYGSDTGDTTAQIRSFAFLSEHSLRWEELFVRLIPGMVPLMATLRGRLPSLRRLSIRWYNAKSQIGVETIRCFETASSLEDVGFASDFTYTPIPFPTHRLTSYRVEGPLELHLGVLKMAPNIVEARVMVAYDLHQPWPEPSDPAIGMLHLKRLCVTHVEVLDHLRAPSLAEIAINLSSTGQNPVDHLDPFFLRSSCTPRRFCVKDSPGLSITEKILMKFTFITSFTVLSDSFEVLNAHLSMFAKTPIAFPHLNEISFVSMDPSFFHYPLVLEMLQSRRSTQSALSSAAFVTSKGPGPDPITGLALNALREAGMNILILENSDYWRRLNYESIWVF</sequence>
<gene>
    <name evidence="2" type="ORF">FB45DRAFT_945461</name>
</gene>
<dbReference type="AlphaFoldDB" id="A0AAD7B3S9"/>
<dbReference type="EMBL" id="JARKIF010000042">
    <property type="protein sequence ID" value="KAJ7609114.1"/>
    <property type="molecule type" value="Genomic_DNA"/>
</dbReference>